<dbReference type="EMBL" id="LT598453">
    <property type="protein sequence ID" value="SCV04135.1"/>
    <property type="molecule type" value="Genomic_DNA"/>
</dbReference>
<dbReference type="OrthoDB" id="5582218at2759"/>
<organism evidence="2 3">
    <name type="scientific">Lachancea nothofagi CBS 11611</name>
    <dbReference type="NCBI Taxonomy" id="1266666"/>
    <lineage>
        <taxon>Eukaryota</taxon>
        <taxon>Fungi</taxon>
        <taxon>Dikarya</taxon>
        <taxon>Ascomycota</taxon>
        <taxon>Saccharomycotina</taxon>
        <taxon>Saccharomycetes</taxon>
        <taxon>Saccharomycetales</taxon>
        <taxon>Saccharomycetaceae</taxon>
        <taxon>Lachancea</taxon>
    </lineage>
</organism>
<protein>
    <submittedName>
        <fullName evidence="2">LANO_0G08372g1_1</fullName>
    </submittedName>
</protein>
<keyword evidence="3" id="KW-1185">Reference proteome</keyword>
<evidence type="ECO:0000259" key="1">
    <source>
        <dbReference type="Pfam" id="PF02194"/>
    </source>
</evidence>
<dbReference type="Proteomes" id="UP000189911">
    <property type="component" value="Chromosome G"/>
</dbReference>
<accession>A0A1G4KI30</accession>
<dbReference type="AlphaFoldDB" id="A0A1G4KI30"/>
<evidence type="ECO:0000313" key="3">
    <source>
        <dbReference type="Proteomes" id="UP000189911"/>
    </source>
</evidence>
<reference evidence="3" key="1">
    <citation type="submission" date="2016-03" db="EMBL/GenBank/DDBJ databases">
        <authorList>
            <person name="Devillers Hugo."/>
        </authorList>
    </citation>
    <scope>NUCLEOTIDE SEQUENCE [LARGE SCALE GENOMIC DNA]</scope>
</reference>
<proteinExistence type="predicted"/>
<gene>
    <name evidence="2" type="ORF">LANO_0G08372G</name>
</gene>
<name>A0A1G4KI30_9SACH</name>
<dbReference type="InterPro" id="IPR003114">
    <property type="entry name" value="Phox_assoc"/>
</dbReference>
<feature type="domain" description="PXA" evidence="1">
    <location>
        <begin position="74"/>
        <end position="143"/>
    </location>
</feature>
<dbReference type="Pfam" id="PF02194">
    <property type="entry name" value="PXA"/>
    <property type="match status" value="1"/>
</dbReference>
<sequence length="415" mass="47497">MSTILYNANSSLVSRFQRKVKLRGDADYIPVDADCFDSSHEKNSREYLQELCQSVYPDSVSKRLSSLSYTKITVHAFFALVFKNFINSWFGTSIPSKDPELLCELYQVVERMTTHFEKHTFDWEQLILDDLPFTLSQHVNISNINGLTYNQEDVLLATSNYLCSLSNNDSRLEAAFLKSLSEDLLCGKILHSIADPYLILEVLNKMAQSLALPSKSNPKTIIHKIAFLKTLLSPRQFYKSTHSSRKPVVFRYVFTCFRRLISFERRRPLLYCICKYIQSIAAKWNAFDGTLHHVFRKFVVNKISSPRQAANFFVQLRQIIFPTDTTMGPPRTPLDDSQKQFLRLECETNLRHVMRLYSMDTIMGLTSRDAHNLVTAIAADQDLNTILLEKLLACVIAHAVSSNPSFREGHAVPTA</sequence>
<evidence type="ECO:0000313" key="2">
    <source>
        <dbReference type="EMBL" id="SCV04135.1"/>
    </source>
</evidence>